<dbReference type="GO" id="GO:0005525">
    <property type="term" value="F:GTP binding"/>
    <property type="evidence" value="ECO:0007669"/>
    <property type="project" value="UniProtKB-UniRule"/>
</dbReference>
<dbReference type="OrthoDB" id="9804720at2"/>
<keyword evidence="7 10" id="KW-0675">Receptor</keyword>
<proteinExistence type="inferred from homology"/>
<dbReference type="SMART" id="SM00963">
    <property type="entry name" value="SRP54_N"/>
    <property type="match status" value="1"/>
</dbReference>
<dbReference type="FunFam" id="1.20.120.140:FF:000002">
    <property type="entry name" value="Signal recognition particle receptor FtsY"/>
    <property type="match status" value="1"/>
</dbReference>
<dbReference type="FunFam" id="3.40.50.300:FF:000053">
    <property type="entry name" value="Signal recognition particle receptor FtsY"/>
    <property type="match status" value="1"/>
</dbReference>
<gene>
    <name evidence="10" type="primary">ftsY</name>
    <name evidence="12" type="ORF">IX46_00125</name>
</gene>
<dbReference type="KEGG" id="baph:IX46_00125"/>
<dbReference type="AlphaFoldDB" id="A0A0M3RSD4"/>
<feature type="domain" description="SRP54-type proteins GTP-binding" evidence="11">
    <location>
        <begin position="324"/>
        <end position="337"/>
    </location>
</feature>
<dbReference type="EC" id="3.6.5.4" evidence="10"/>
<dbReference type="Pfam" id="PF02881">
    <property type="entry name" value="SRP54_N"/>
    <property type="match status" value="1"/>
</dbReference>
<dbReference type="SMART" id="SM00382">
    <property type="entry name" value="AAA"/>
    <property type="match status" value="1"/>
</dbReference>
<evidence type="ECO:0000256" key="1">
    <source>
        <dbReference type="ARBA" id="ARBA00022475"/>
    </source>
</evidence>
<keyword evidence="3 10" id="KW-0547">Nucleotide-binding</keyword>
<dbReference type="PANTHER" id="PTHR43134:SF1">
    <property type="entry name" value="SIGNAL RECOGNITION PARTICLE RECEPTOR SUBUNIT ALPHA"/>
    <property type="match status" value="1"/>
</dbReference>
<feature type="binding site" evidence="10">
    <location>
        <begin position="157"/>
        <end position="164"/>
    </location>
    <ligand>
        <name>GTP</name>
        <dbReference type="ChEBI" id="CHEBI:37565"/>
    </ligand>
</feature>
<evidence type="ECO:0000256" key="8">
    <source>
        <dbReference type="ARBA" id="ARBA00048027"/>
    </source>
</evidence>
<dbReference type="SUPFAM" id="SSF47364">
    <property type="entry name" value="Domain of the SRP/SRP receptor G-proteins"/>
    <property type="match status" value="1"/>
</dbReference>
<dbReference type="Gene3D" id="3.40.50.300">
    <property type="entry name" value="P-loop containing nucleotide triphosphate hydrolases"/>
    <property type="match status" value="1"/>
</dbReference>
<evidence type="ECO:0000256" key="6">
    <source>
        <dbReference type="ARBA" id="ARBA00023136"/>
    </source>
</evidence>
<evidence type="ECO:0000256" key="3">
    <source>
        <dbReference type="ARBA" id="ARBA00022741"/>
    </source>
</evidence>
<evidence type="ECO:0000256" key="5">
    <source>
        <dbReference type="ARBA" id="ARBA00023134"/>
    </source>
</evidence>
<dbReference type="PANTHER" id="PTHR43134">
    <property type="entry name" value="SIGNAL RECOGNITION PARTICLE RECEPTOR SUBUNIT ALPHA"/>
    <property type="match status" value="1"/>
</dbReference>
<dbReference type="InterPro" id="IPR042101">
    <property type="entry name" value="SRP54_N_sf"/>
</dbReference>
<evidence type="ECO:0000313" key="12">
    <source>
        <dbReference type="EMBL" id="ALD14996.1"/>
    </source>
</evidence>
<comment type="subcellular location">
    <subcellularLocation>
        <location evidence="10">Cell membrane</location>
        <topology evidence="10">Peripheral membrane protein</topology>
        <orientation evidence="10">Cytoplasmic side</orientation>
    </subcellularLocation>
    <subcellularLocation>
        <location evidence="10">Cytoplasm</location>
    </subcellularLocation>
</comment>
<dbReference type="STRING" id="1265350.IX46_00125"/>
<sequence>MNDNKKNNLFSWINSKIIQRNKTDVNKNNTNKEINTVDIVQKDSKNNIKIDFFLKLKESLKKTKTFFNNRIFQIFNSQNIDQSLFDELEDTMILSDIGINTTEKIIKELINDTNRRKLQNPKSVYCILKERMHLILKKVEIPIVISNKTPFVILLVGVNGTGKTTTALKLAKKYKLDGKSVMLAAADTFRAAAIDQLKALGKIHDIPVIAQFPGADPAAVAFDALKSAISKKIDVLIVDTAGRLHNKQYLLEELKKIVRVVKKLSLSAPHEIVLVIDACNGQNTIRQTEMFHKSLNLTGLIITKLDGTAKGGVIFSLSDQFSIPIRYIGIGEKSTDLITFNSNDFINSIFDNIK</sequence>
<evidence type="ECO:0000313" key="13">
    <source>
        <dbReference type="Proteomes" id="UP000066321"/>
    </source>
</evidence>
<dbReference type="GO" id="GO:0005737">
    <property type="term" value="C:cytoplasm"/>
    <property type="evidence" value="ECO:0007669"/>
    <property type="project" value="UniProtKB-SubCell"/>
</dbReference>
<dbReference type="GO" id="GO:0005047">
    <property type="term" value="F:signal recognition particle binding"/>
    <property type="evidence" value="ECO:0007669"/>
    <property type="project" value="TreeGrafter"/>
</dbReference>
<dbReference type="PROSITE" id="PS00300">
    <property type="entry name" value="SRP54"/>
    <property type="match status" value="1"/>
</dbReference>
<dbReference type="InterPro" id="IPR013822">
    <property type="entry name" value="Signal_recog_particl_SRP54_hlx"/>
</dbReference>
<dbReference type="InterPro" id="IPR000897">
    <property type="entry name" value="SRP54_GTPase_dom"/>
</dbReference>
<accession>A0A0M3RSD4</accession>
<keyword evidence="2 10" id="KW-0963">Cytoplasm</keyword>
<evidence type="ECO:0000256" key="9">
    <source>
        <dbReference type="ARBA" id="ARBA00053570"/>
    </source>
</evidence>
<dbReference type="Pfam" id="PF00448">
    <property type="entry name" value="SRP54"/>
    <property type="match status" value="1"/>
</dbReference>
<evidence type="ECO:0000256" key="7">
    <source>
        <dbReference type="ARBA" id="ARBA00023170"/>
    </source>
</evidence>
<organism evidence="12 13">
    <name type="scientific">Buchnera aphidicola</name>
    <name type="common">Aphis glycines</name>
    <dbReference type="NCBI Taxonomy" id="1265350"/>
    <lineage>
        <taxon>Bacteria</taxon>
        <taxon>Pseudomonadati</taxon>
        <taxon>Pseudomonadota</taxon>
        <taxon>Gammaproteobacteria</taxon>
        <taxon>Enterobacterales</taxon>
        <taxon>Erwiniaceae</taxon>
        <taxon>Buchnera</taxon>
    </lineage>
</organism>
<keyword evidence="1 10" id="KW-1003">Cell membrane</keyword>
<dbReference type="Proteomes" id="UP000066321">
    <property type="component" value="Chromosome"/>
</dbReference>
<comment type="catalytic activity">
    <reaction evidence="8 10">
        <text>GTP + H2O = GDP + phosphate + H(+)</text>
        <dbReference type="Rhea" id="RHEA:19669"/>
        <dbReference type="ChEBI" id="CHEBI:15377"/>
        <dbReference type="ChEBI" id="CHEBI:15378"/>
        <dbReference type="ChEBI" id="CHEBI:37565"/>
        <dbReference type="ChEBI" id="CHEBI:43474"/>
        <dbReference type="ChEBI" id="CHEBI:58189"/>
        <dbReference type="EC" id="3.6.5.4"/>
    </reaction>
</comment>
<dbReference type="RefSeq" id="WP_053940018.1">
    <property type="nucleotide sequence ID" value="NZ_CP009253.1"/>
</dbReference>
<dbReference type="Gene3D" id="1.20.120.140">
    <property type="entry name" value="Signal recognition particle SRP54, nucleotide-binding domain"/>
    <property type="match status" value="1"/>
</dbReference>
<protein>
    <recommendedName>
        <fullName evidence="10">Signal recognition particle receptor FtsY</fullName>
        <shortName evidence="10">SRP receptor</shortName>
        <ecNumber evidence="10">3.6.5.4</ecNumber>
    </recommendedName>
</protein>
<comment type="function">
    <text evidence="9 10">Involved in targeting and insertion of nascent membrane proteins into the cytoplasmic membrane. Acts as a receptor for the complex formed by the signal recognition particle (SRP) and the ribosome-nascent chain (RNC). Interaction with SRP-RNC leads to the transfer of the RNC complex to the Sec translocase for insertion into the membrane, the hydrolysis of GTP by both Ffh and FtsY, and the dissociation of the SRP-FtsY complex into the individual components.</text>
</comment>
<comment type="subunit">
    <text evidence="10">Part of the signal recognition particle protein translocation system, which is composed of SRP and FtsY. SRP is a ribonucleoprotein composed of Ffh and a 4.5S RNA molecule.</text>
</comment>
<evidence type="ECO:0000256" key="2">
    <source>
        <dbReference type="ARBA" id="ARBA00022490"/>
    </source>
</evidence>
<dbReference type="InterPro" id="IPR004390">
    <property type="entry name" value="SR_rcpt_FtsY"/>
</dbReference>
<dbReference type="InterPro" id="IPR036225">
    <property type="entry name" value="SRP/SRP_N"/>
</dbReference>
<keyword evidence="4 10" id="KW-0378">Hydrolase</keyword>
<dbReference type="InterPro" id="IPR027417">
    <property type="entry name" value="P-loop_NTPase"/>
</dbReference>
<reference evidence="12 13" key="1">
    <citation type="journal article" date="2015" name="J Genomics">
        <title>Whole Genome Sequence of the Soybean Aphid Endosymbiont Buchnera aphidicola and Genetic Differentiation among Biotype-Specific Strains.</title>
        <authorList>
            <person name="Cassone B.J."/>
            <person name="Wenger J.A."/>
            <person name="Michel A.P."/>
        </authorList>
    </citation>
    <scope>NUCLEOTIDE SEQUENCE [LARGE SCALE GENOMIC DNA]</scope>
    <source>
        <strain evidence="12 13">BAg</strain>
    </source>
</reference>
<keyword evidence="5 10" id="KW-0342">GTP-binding</keyword>
<feature type="binding site" evidence="10">
    <location>
        <begin position="303"/>
        <end position="306"/>
    </location>
    <ligand>
        <name>GTP</name>
        <dbReference type="ChEBI" id="CHEBI:37565"/>
    </ligand>
</feature>
<dbReference type="SUPFAM" id="SSF52540">
    <property type="entry name" value="P-loop containing nucleoside triphosphate hydrolases"/>
    <property type="match status" value="1"/>
</dbReference>
<comment type="similarity">
    <text evidence="10">Belongs to the GTP-binding SRP family. FtsY subfamily.</text>
</comment>
<dbReference type="NCBIfam" id="TIGR00064">
    <property type="entry name" value="ftsY"/>
    <property type="match status" value="1"/>
</dbReference>
<evidence type="ECO:0000256" key="4">
    <source>
        <dbReference type="ARBA" id="ARBA00022801"/>
    </source>
</evidence>
<evidence type="ECO:0000256" key="10">
    <source>
        <dbReference type="HAMAP-Rule" id="MF_00920"/>
    </source>
</evidence>
<dbReference type="GO" id="GO:0005886">
    <property type="term" value="C:plasma membrane"/>
    <property type="evidence" value="ECO:0007669"/>
    <property type="project" value="UniProtKB-SubCell"/>
</dbReference>
<dbReference type="GO" id="GO:0006614">
    <property type="term" value="P:SRP-dependent cotranslational protein targeting to membrane"/>
    <property type="evidence" value="ECO:0007669"/>
    <property type="project" value="InterPro"/>
</dbReference>
<dbReference type="EMBL" id="CP009253">
    <property type="protein sequence ID" value="ALD14996.1"/>
    <property type="molecule type" value="Genomic_DNA"/>
</dbReference>
<dbReference type="GO" id="GO:0003924">
    <property type="term" value="F:GTPase activity"/>
    <property type="evidence" value="ECO:0007669"/>
    <property type="project" value="UniProtKB-UniRule"/>
</dbReference>
<dbReference type="HAMAP" id="MF_00920">
    <property type="entry name" value="FtsY"/>
    <property type="match status" value="1"/>
</dbReference>
<feature type="binding site" evidence="10">
    <location>
        <begin position="239"/>
        <end position="243"/>
    </location>
    <ligand>
        <name>GTP</name>
        <dbReference type="ChEBI" id="CHEBI:37565"/>
    </ligand>
</feature>
<dbReference type="InterPro" id="IPR003593">
    <property type="entry name" value="AAA+_ATPase"/>
</dbReference>
<name>A0A0M3RSD4_9GAMM</name>
<dbReference type="PATRIC" id="fig|1265350.3.peg.24"/>
<evidence type="ECO:0000259" key="11">
    <source>
        <dbReference type="PROSITE" id="PS00300"/>
    </source>
</evidence>
<dbReference type="SMART" id="SM00962">
    <property type="entry name" value="SRP54"/>
    <property type="match status" value="1"/>
</dbReference>
<keyword evidence="6 10" id="KW-0472">Membrane</keyword>